<feature type="signal peptide" evidence="1">
    <location>
        <begin position="1"/>
        <end position="28"/>
    </location>
</feature>
<sequence length="196" mass="20510">MRSRALAVVTSVVTALFLALGLVQPAHAGGSGSPPPPDGVCLGGIHYTFDPPLQKEAQPTTITWSGTYSCVSPALPGLRAWGGTFEGSTQATTGCLQTEVKQVLAQGLEENDKWFVTGAHEKAGSSTLDGTVSTLPRQDGTRVYEWTGTVTDGTWFKGHHFNGIGGYTSLADKNLCLAGGRIDHNDGTASLIILPL</sequence>
<gene>
    <name evidence="2" type="ORF">AB0L03_24525</name>
</gene>
<keyword evidence="1" id="KW-0732">Signal</keyword>
<dbReference type="RefSeq" id="WP_366089507.1">
    <property type="nucleotide sequence ID" value="NZ_JBFASG010000028.1"/>
</dbReference>
<protein>
    <recommendedName>
        <fullName evidence="4">Secreted protein</fullName>
    </recommendedName>
</protein>
<comment type="caution">
    <text evidence="2">The sequence shown here is derived from an EMBL/GenBank/DDBJ whole genome shotgun (WGS) entry which is preliminary data.</text>
</comment>
<proteinExistence type="predicted"/>
<dbReference type="EMBL" id="JBFASG010000028">
    <property type="protein sequence ID" value="MEV4925949.1"/>
    <property type="molecule type" value="Genomic_DNA"/>
</dbReference>
<evidence type="ECO:0000313" key="2">
    <source>
        <dbReference type="EMBL" id="MEV4925949.1"/>
    </source>
</evidence>
<evidence type="ECO:0008006" key="4">
    <source>
        <dbReference type="Google" id="ProtNLM"/>
    </source>
</evidence>
<name>A0ABV3J075_9ACTN</name>
<organism evidence="2 3">
    <name type="scientific">Streptomyces roseoverticillatus</name>
    <dbReference type="NCBI Taxonomy" id="66429"/>
    <lineage>
        <taxon>Bacteria</taxon>
        <taxon>Bacillati</taxon>
        <taxon>Actinomycetota</taxon>
        <taxon>Actinomycetes</taxon>
        <taxon>Kitasatosporales</taxon>
        <taxon>Streptomycetaceae</taxon>
        <taxon>Streptomyces</taxon>
    </lineage>
</organism>
<dbReference type="Proteomes" id="UP001552479">
    <property type="component" value="Unassembled WGS sequence"/>
</dbReference>
<evidence type="ECO:0000256" key="1">
    <source>
        <dbReference type="SAM" id="SignalP"/>
    </source>
</evidence>
<accession>A0ABV3J075</accession>
<keyword evidence="3" id="KW-1185">Reference proteome</keyword>
<evidence type="ECO:0000313" key="3">
    <source>
        <dbReference type="Proteomes" id="UP001552479"/>
    </source>
</evidence>
<feature type="chain" id="PRO_5045768204" description="Secreted protein" evidence="1">
    <location>
        <begin position="29"/>
        <end position="196"/>
    </location>
</feature>
<reference evidence="2 3" key="1">
    <citation type="submission" date="2024-06" db="EMBL/GenBank/DDBJ databases">
        <title>The Natural Products Discovery Center: Release of the First 8490 Sequenced Strains for Exploring Actinobacteria Biosynthetic Diversity.</title>
        <authorList>
            <person name="Kalkreuter E."/>
            <person name="Kautsar S.A."/>
            <person name="Yang D."/>
            <person name="Bader C.D."/>
            <person name="Teijaro C.N."/>
            <person name="Fluegel L."/>
            <person name="Davis C.M."/>
            <person name="Simpson J.R."/>
            <person name="Lauterbach L."/>
            <person name="Steele A.D."/>
            <person name="Gui C."/>
            <person name="Meng S."/>
            <person name="Li G."/>
            <person name="Viehrig K."/>
            <person name="Ye F."/>
            <person name="Su P."/>
            <person name="Kiefer A.F."/>
            <person name="Nichols A."/>
            <person name="Cepeda A.J."/>
            <person name="Yan W."/>
            <person name="Fan B."/>
            <person name="Jiang Y."/>
            <person name="Adhikari A."/>
            <person name="Zheng C.-J."/>
            <person name="Schuster L."/>
            <person name="Cowan T.M."/>
            <person name="Smanski M.J."/>
            <person name="Chevrette M.G."/>
            <person name="De Carvalho L.P.S."/>
            <person name="Shen B."/>
        </authorList>
    </citation>
    <scope>NUCLEOTIDE SEQUENCE [LARGE SCALE GENOMIC DNA]</scope>
    <source>
        <strain evidence="2 3">NPDC053791</strain>
    </source>
</reference>